<feature type="domain" description="DJ-1/PfpI" evidence="1">
    <location>
        <begin position="6"/>
        <end position="172"/>
    </location>
</feature>
<reference evidence="2 3" key="1">
    <citation type="submission" date="2019-03" db="EMBL/GenBank/DDBJ databases">
        <title>Genomic analyses of the natural microbiome of Caenorhabditis elegans.</title>
        <authorList>
            <person name="Samuel B."/>
        </authorList>
    </citation>
    <scope>NUCLEOTIDE SEQUENCE [LARGE SCALE GENOMIC DNA]</scope>
    <source>
        <strain evidence="2 3">JUb89</strain>
    </source>
</reference>
<dbReference type="GO" id="GO:0006508">
    <property type="term" value="P:proteolysis"/>
    <property type="evidence" value="ECO:0007669"/>
    <property type="project" value="UniProtKB-KW"/>
</dbReference>
<dbReference type="Gene3D" id="3.40.50.880">
    <property type="match status" value="1"/>
</dbReference>
<dbReference type="CDD" id="cd03140">
    <property type="entry name" value="GATase1_PfpI_3"/>
    <property type="match status" value="1"/>
</dbReference>
<name>A0A4V2R1I8_ACICA</name>
<dbReference type="EMBL" id="SLVJ01000004">
    <property type="protein sequence ID" value="TCM68628.1"/>
    <property type="molecule type" value="Genomic_DNA"/>
</dbReference>
<evidence type="ECO:0000313" key="3">
    <source>
        <dbReference type="Proteomes" id="UP000294963"/>
    </source>
</evidence>
<keyword evidence="2" id="KW-0645">Protease</keyword>
<dbReference type="SUPFAM" id="SSF52317">
    <property type="entry name" value="Class I glutamine amidotransferase-like"/>
    <property type="match status" value="1"/>
</dbReference>
<keyword evidence="2" id="KW-0378">Hydrolase</keyword>
<keyword evidence="3" id="KW-1185">Reference proteome</keyword>
<evidence type="ECO:0000313" key="2">
    <source>
        <dbReference type="EMBL" id="TCM68628.1"/>
    </source>
</evidence>
<accession>A0A4V2R1I8</accession>
<sequence length="209" mass="22820">MKQETIHLAIYDSMADWEVGYVVAHINSPEFQKVSGRFEVKTVGLNLEPIRSKGGLRILPDLTLDMLQSEHSSMLILPGADSAAQGGIDAFVQKAADFLDADVPVAAICGATAALAKFGLLDHVAHTSNIKMFLEMTGYQGAAHYQEQLAVTAGNLITASGTAPIEFAIEIFRKLDLYSETTLKAWYKLYKDQKAEGFFELMAAHEDAH</sequence>
<dbReference type="InterPro" id="IPR002818">
    <property type="entry name" value="DJ-1/PfpI"/>
</dbReference>
<dbReference type="OrthoDB" id="6003696at2"/>
<proteinExistence type="predicted"/>
<dbReference type="AlphaFoldDB" id="A0A4V2R1I8"/>
<gene>
    <name evidence="2" type="ORF">EC844_1044</name>
</gene>
<dbReference type="Pfam" id="PF01965">
    <property type="entry name" value="DJ-1_PfpI"/>
    <property type="match status" value="1"/>
</dbReference>
<comment type="caution">
    <text evidence="2">The sequence shown here is derived from an EMBL/GenBank/DDBJ whole genome shotgun (WGS) entry which is preliminary data.</text>
</comment>
<dbReference type="InterPro" id="IPR029062">
    <property type="entry name" value="Class_I_gatase-like"/>
</dbReference>
<protein>
    <submittedName>
        <fullName evidence="2">Putative intracellular protease/amidase</fullName>
    </submittedName>
</protein>
<dbReference type="GO" id="GO:0008233">
    <property type="term" value="F:peptidase activity"/>
    <property type="evidence" value="ECO:0007669"/>
    <property type="project" value="UniProtKB-KW"/>
</dbReference>
<evidence type="ECO:0000259" key="1">
    <source>
        <dbReference type="Pfam" id="PF01965"/>
    </source>
</evidence>
<organism evidence="2 3">
    <name type="scientific">Acinetobacter calcoaceticus</name>
    <dbReference type="NCBI Taxonomy" id="471"/>
    <lineage>
        <taxon>Bacteria</taxon>
        <taxon>Pseudomonadati</taxon>
        <taxon>Pseudomonadota</taxon>
        <taxon>Gammaproteobacteria</taxon>
        <taxon>Moraxellales</taxon>
        <taxon>Moraxellaceae</taxon>
        <taxon>Acinetobacter</taxon>
        <taxon>Acinetobacter calcoaceticus/baumannii complex</taxon>
    </lineage>
</organism>
<dbReference type="Proteomes" id="UP000294963">
    <property type="component" value="Unassembled WGS sequence"/>
</dbReference>